<evidence type="ECO:0000256" key="10">
    <source>
        <dbReference type="RuleBase" id="RU003679"/>
    </source>
</evidence>
<dbReference type="GO" id="GO:0004565">
    <property type="term" value="F:beta-galactosidase activity"/>
    <property type="evidence" value="ECO:0007669"/>
    <property type="project" value="UniProtKB-EC"/>
</dbReference>
<feature type="domain" description="Glycoside hydrolase 35 catalytic" evidence="12">
    <location>
        <begin position="44"/>
        <end position="348"/>
    </location>
</feature>
<dbReference type="SUPFAM" id="SSF49785">
    <property type="entry name" value="Galactose-binding domain-like"/>
    <property type="match status" value="2"/>
</dbReference>
<evidence type="ECO:0000256" key="7">
    <source>
        <dbReference type="ARBA" id="ARBA00022801"/>
    </source>
</evidence>
<feature type="signal peptide" evidence="11">
    <location>
        <begin position="1"/>
        <end position="35"/>
    </location>
</feature>
<keyword evidence="7 9" id="KW-0378">Hydrolase</keyword>
<evidence type="ECO:0000256" key="2">
    <source>
        <dbReference type="ARBA" id="ARBA00004271"/>
    </source>
</evidence>
<keyword evidence="5" id="KW-0052">Apoplast</keyword>
<sequence length="716" mass="79764">MWDKHNMLSSTTTRANMLFMLWLLFSSWVFSLVSATVSYDSKAIIINGRRRILLSGSIHYPRSTPEMWPDLIAKAKEGGLDVIQTYVFWNGHEPSPGKYYFEDRYDLVRFVKLVQQAGLYVNLRIGPYVCAEWNFGGFPVWLKYVRGIAFRTDNGPFKAAMQKFTAKIVNMMKAEKLFQTQGGPIIMAQIENEFGPVEWEIGAPGKSYTKWAAQMAVGLRTGVPWIMCKQDDAPDPVINTCNGFYCENFTPNAKYKPKMWTENWTGWFTEFGGAVPTRPAEDIAFSVARFIQNGGSFVNYYMYHGGTNFGRTAGGPFIATSYDYDAPIDEYGLTREPKWGHLRELHKAIKSSEAALVSAYPTVTSLGSKQEAHVFKSKSGACAAFLANYDTRYSVKVKFGNGQIGGAHSSKKAMVPLNRAFSWQSYNEQSPTADDREATVHNGLWEQIYLTRDASDYLWYMTDVKIDPNEGFLKGGQGPILTVWSAGHALHVFINGQLSGTVYGGLDNPKLTFSNNVKLRAGINRISLLSVAVGLPNVGTHFETWNAGILGPVTLKGLNEGTRDISKQNWSYKIGLKGEALNLHTVTGSSSVEWVQGSQLVKKQPMTWYKTTFNAPGSNEPLALDMSSMGKGQVWINGQSIGRHWPGYIARGSCGACDYAGTYTDKKCRTNCGEPSQRWYHVPRSWVKPSGNLLVVFEEWGGDPTRIALVKRTATA</sequence>
<organism evidence="14 15">
    <name type="scientific">Gossypium darwinii</name>
    <name type="common">Darwin's cotton</name>
    <name type="synonym">Gossypium barbadense var. darwinii</name>
    <dbReference type="NCBI Taxonomy" id="34276"/>
    <lineage>
        <taxon>Eukaryota</taxon>
        <taxon>Viridiplantae</taxon>
        <taxon>Streptophyta</taxon>
        <taxon>Embryophyta</taxon>
        <taxon>Tracheophyta</taxon>
        <taxon>Spermatophyta</taxon>
        <taxon>Magnoliopsida</taxon>
        <taxon>eudicotyledons</taxon>
        <taxon>Gunneridae</taxon>
        <taxon>Pentapetalae</taxon>
        <taxon>rosids</taxon>
        <taxon>malvids</taxon>
        <taxon>Malvales</taxon>
        <taxon>Malvaceae</taxon>
        <taxon>Malvoideae</taxon>
        <taxon>Gossypium</taxon>
    </lineage>
</organism>
<keyword evidence="15" id="KW-1185">Reference proteome</keyword>
<evidence type="ECO:0000259" key="13">
    <source>
        <dbReference type="Pfam" id="PF21467"/>
    </source>
</evidence>
<evidence type="ECO:0000313" key="14">
    <source>
        <dbReference type="EMBL" id="TYH08398.1"/>
    </source>
</evidence>
<feature type="domain" description="Beta-galactosidase galactose-binding" evidence="13">
    <location>
        <begin position="457"/>
        <end position="524"/>
    </location>
</feature>
<evidence type="ECO:0000256" key="9">
    <source>
        <dbReference type="RuleBase" id="RU000675"/>
    </source>
</evidence>
<dbReference type="InterPro" id="IPR048913">
    <property type="entry name" value="BetaGal_gal-bd"/>
</dbReference>
<dbReference type="InterPro" id="IPR019801">
    <property type="entry name" value="Glyco_hydro_35_CS"/>
</dbReference>
<dbReference type="Pfam" id="PF21467">
    <property type="entry name" value="BetaGal_gal-bd"/>
    <property type="match status" value="2"/>
</dbReference>
<dbReference type="PROSITE" id="PS01182">
    <property type="entry name" value="GLYCOSYL_HYDROL_F35"/>
    <property type="match status" value="1"/>
</dbReference>
<dbReference type="AlphaFoldDB" id="A0A5D2FSD3"/>
<dbReference type="InterPro" id="IPR008979">
    <property type="entry name" value="Galactose-bd-like_sf"/>
</dbReference>
<feature type="domain" description="Beta-galactosidase galactose-binding" evidence="13">
    <location>
        <begin position="606"/>
        <end position="692"/>
    </location>
</feature>
<evidence type="ECO:0000256" key="4">
    <source>
        <dbReference type="ARBA" id="ARBA00012756"/>
    </source>
</evidence>
<dbReference type="GO" id="GO:0005975">
    <property type="term" value="P:carbohydrate metabolic process"/>
    <property type="evidence" value="ECO:0007669"/>
    <property type="project" value="InterPro"/>
</dbReference>
<protein>
    <recommendedName>
        <fullName evidence="4 9">Beta-galactosidase</fullName>
        <ecNumber evidence="4 9">3.2.1.23</ecNumber>
    </recommendedName>
</protein>
<keyword evidence="8 9" id="KW-0326">Glycosidase</keyword>
<dbReference type="EC" id="3.2.1.23" evidence="4 9"/>
<evidence type="ECO:0000256" key="6">
    <source>
        <dbReference type="ARBA" id="ARBA00022729"/>
    </source>
</evidence>
<reference evidence="14 15" key="1">
    <citation type="submission" date="2019-06" db="EMBL/GenBank/DDBJ databases">
        <title>WGS assembly of Gossypium darwinii.</title>
        <authorList>
            <person name="Chen Z.J."/>
            <person name="Sreedasyam A."/>
            <person name="Ando A."/>
            <person name="Song Q."/>
            <person name="De L."/>
            <person name="Hulse-Kemp A."/>
            <person name="Ding M."/>
            <person name="Ye W."/>
            <person name="Kirkbride R."/>
            <person name="Jenkins J."/>
            <person name="Plott C."/>
            <person name="Lovell J."/>
            <person name="Lin Y.-M."/>
            <person name="Vaughn R."/>
            <person name="Liu B."/>
            <person name="Li W."/>
            <person name="Simpson S."/>
            <person name="Scheffler B."/>
            <person name="Saski C."/>
            <person name="Grover C."/>
            <person name="Hu G."/>
            <person name="Conover J."/>
            <person name="Carlson J."/>
            <person name="Shu S."/>
            <person name="Boston L."/>
            <person name="Williams M."/>
            <person name="Peterson D."/>
            <person name="Mcgee K."/>
            <person name="Jones D."/>
            <person name="Wendel J."/>
            <person name="Stelly D."/>
            <person name="Grimwood J."/>
            <person name="Schmutz J."/>
        </authorList>
    </citation>
    <scope>NUCLEOTIDE SEQUENCE [LARGE SCALE GENOMIC DNA]</scope>
    <source>
        <strain evidence="14">1808015.09</strain>
    </source>
</reference>
<comment type="catalytic activity">
    <reaction evidence="1 9">
        <text>Hydrolysis of terminal non-reducing beta-D-galactose residues in beta-D-galactosides.</text>
        <dbReference type="EC" id="3.2.1.23"/>
    </reaction>
</comment>
<dbReference type="SUPFAM" id="SSF51445">
    <property type="entry name" value="(Trans)glycosidases"/>
    <property type="match status" value="1"/>
</dbReference>
<dbReference type="FunFam" id="2.60.120.260:FF:000076">
    <property type="entry name" value="Beta-galactosidase"/>
    <property type="match status" value="1"/>
</dbReference>
<dbReference type="InterPro" id="IPR001944">
    <property type="entry name" value="Glycoside_Hdrlase_35"/>
</dbReference>
<dbReference type="Gene3D" id="2.60.120.260">
    <property type="entry name" value="Galactose-binding domain-like"/>
    <property type="match status" value="2"/>
</dbReference>
<comment type="subcellular location">
    <subcellularLocation>
        <location evidence="2">Secreted</location>
        <location evidence="2">Extracellular space</location>
        <location evidence="2">Apoplast</location>
    </subcellularLocation>
</comment>
<dbReference type="FunFam" id="2.60.120.260:FF:000061">
    <property type="entry name" value="Beta-galactosidase"/>
    <property type="match status" value="1"/>
</dbReference>
<dbReference type="PANTHER" id="PTHR23421">
    <property type="entry name" value="BETA-GALACTOSIDASE RELATED"/>
    <property type="match status" value="1"/>
</dbReference>
<comment type="similarity">
    <text evidence="3 10">Belongs to the glycosyl hydrolase 35 family.</text>
</comment>
<accession>A0A5D2FSD3</accession>
<dbReference type="InterPro" id="IPR031330">
    <property type="entry name" value="Gly_Hdrlase_35_cat"/>
</dbReference>
<evidence type="ECO:0000256" key="5">
    <source>
        <dbReference type="ARBA" id="ARBA00022523"/>
    </source>
</evidence>
<keyword evidence="6 11" id="KW-0732">Signal</keyword>
<evidence type="ECO:0000259" key="12">
    <source>
        <dbReference type="Pfam" id="PF01301"/>
    </source>
</evidence>
<proteinExistence type="inferred from homology"/>
<dbReference type="InterPro" id="IPR017853">
    <property type="entry name" value="GH"/>
</dbReference>
<dbReference type="PRINTS" id="PR00742">
    <property type="entry name" value="GLHYDRLASE35"/>
</dbReference>
<dbReference type="GO" id="GO:0048046">
    <property type="term" value="C:apoplast"/>
    <property type="evidence" value="ECO:0007669"/>
    <property type="project" value="UniProtKB-SubCell"/>
</dbReference>
<evidence type="ECO:0000256" key="1">
    <source>
        <dbReference type="ARBA" id="ARBA00001412"/>
    </source>
</evidence>
<evidence type="ECO:0000256" key="11">
    <source>
        <dbReference type="SAM" id="SignalP"/>
    </source>
</evidence>
<dbReference type="Proteomes" id="UP000323506">
    <property type="component" value="Chromosome A07"/>
</dbReference>
<dbReference type="FunFam" id="3.20.20.80:FF:000021">
    <property type="entry name" value="Beta-galactosidase"/>
    <property type="match status" value="1"/>
</dbReference>
<feature type="chain" id="PRO_5022968952" description="Beta-galactosidase" evidence="11">
    <location>
        <begin position="36"/>
        <end position="716"/>
    </location>
</feature>
<name>A0A5D2FSD3_GOSDA</name>
<dbReference type="Pfam" id="PF01301">
    <property type="entry name" value="Glyco_hydro_35"/>
    <property type="match status" value="1"/>
</dbReference>
<evidence type="ECO:0000313" key="15">
    <source>
        <dbReference type="Proteomes" id="UP000323506"/>
    </source>
</evidence>
<dbReference type="Gene3D" id="3.20.20.80">
    <property type="entry name" value="Glycosidases"/>
    <property type="match status" value="1"/>
</dbReference>
<gene>
    <name evidence="14" type="ORF">ES288_A07G011600v1</name>
</gene>
<evidence type="ECO:0000256" key="8">
    <source>
        <dbReference type="ARBA" id="ARBA00023295"/>
    </source>
</evidence>
<evidence type="ECO:0000256" key="3">
    <source>
        <dbReference type="ARBA" id="ARBA00009809"/>
    </source>
</evidence>
<dbReference type="EMBL" id="CM017694">
    <property type="protein sequence ID" value="TYH08398.1"/>
    <property type="molecule type" value="Genomic_DNA"/>
</dbReference>
<dbReference type="FunFam" id="2.60.120.260:FF:000142">
    <property type="entry name" value="Beta-galactosidase"/>
    <property type="match status" value="1"/>
</dbReference>